<evidence type="ECO:0000313" key="2">
    <source>
        <dbReference type="Proteomes" id="UP000178912"/>
    </source>
</evidence>
<dbReference type="Proteomes" id="UP000178912">
    <property type="component" value="Unassembled WGS sequence"/>
</dbReference>
<proteinExistence type="predicted"/>
<dbReference type="EMBL" id="FJUX01000149">
    <property type="protein sequence ID" value="CZT11897.1"/>
    <property type="molecule type" value="Genomic_DNA"/>
</dbReference>
<protein>
    <submittedName>
        <fullName evidence="1">Uncharacterized protein</fullName>
    </submittedName>
</protein>
<reference evidence="2" key="1">
    <citation type="submission" date="2016-03" db="EMBL/GenBank/DDBJ databases">
        <authorList>
            <person name="Guldener U."/>
        </authorList>
    </citation>
    <scope>NUCLEOTIDE SEQUENCE [LARGE SCALE GENOMIC DNA]</scope>
    <source>
        <strain evidence="2">04CH-RAC-A.6.1</strain>
    </source>
</reference>
<name>A0A1E1LN05_9HELO</name>
<keyword evidence="2" id="KW-1185">Reference proteome</keyword>
<gene>
    <name evidence="1" type="ORF">RAG0_15905</name>
</gene>
<evidence type="ECO:0000313" key="1">
    <source>
        <dbReference type="EMBL" id="CZT11897.1"/>
    </source>
</evidence>
<organism evidence="1 2">
    <name type="scientific">Rhynchosporium agropyri</name>
    <dbReference type="NCBI Taxonomy" id="914238"/>
    <lineage>
        <taxon>Eukaryota</taxon>
        <taxon>Fungi</taxon>
        <taxon>Dikarya</taxon>
        <taxon>Ascomycota</taxon>
        <taxon>Pezizomycotina</taxon>
        <taxon>Leotiomycetes</taxon>
        <taxon>Helotiales</taxon>
        <taxon>Ploettnerulaceae</taxon>
        <taxon>Rhynchosporium</taxon>
    </lineage>
</organism>
<accession>A0A1E1LN05</accession>
<dbReference type="AlphaFoldDB" id="A0A1E1LN05"/>
<sequence length="188" mass="21265">MDTKEHVFPTLACREYKYTSDETKDLFLLRDSAEIKSFQVARHSIEPKTVKQLVPTVEPTWKLSTASSILWSPALGGMLLASESAGLGGMVGGLMYSTQSFFPPYLPYSFTSIHALLPSVPYPVPKIVTPPGIYLDLLLIGKIYYRGIESLKEEEEEEEEEEVIRPFMSQGEYKVYSAKLVHIIRRIK</sequence>